<sequence>MIIVLASVSVSILTSTMDSYTKDIHRYAFAMFKAARSMPADLAEKLDHIKQLRFNVQLQVLRKRINRRIT</sequence>
<evidence type="ECO:0000313" key="1">
    <source>
        <dbReference type="EMBL" id="ABM75943.1"/>
    </source>
</evidence>
<reference evidence="2" key="1">
    <citation type="journal article" date="2007" name="PLoS Genet.">
        <title>Patterns and implications of gene gain and loss in the evolution of Prochlorococcus.</title>
        <authorList>
            <person name="Kettler G.C."/>
            <person name="Martiny A.C."/>
            <person name="Huang K."/>
            <person name="Zucker J."/>
            <person name="Coleman M.L."/>
            <person name="Rodrigue S."/>
            <person name="Chen F."/>
            <person name="Lapidus A."/>
            <person name="Ferriera S."/>
            <person name="Johnson J."/>
            <person name="Steglich C."/>
            <person name="Church G.M."/>
            <person name="Richardson P."/>
            <person name="Chisholm S.W."/>
        </authorList>
    </citation>
    <scope>NUCLEOTIDE SEQUENCE [LARGE SCALE GENOMIC DNA]</scope>
    <source>
        <strain evidence="2">NATL1A</strain>
    </source>
</reference>
<organism evidence="1 2">
    <name type="scientific">Prochlorococcus marinus (strain NATL1A)</name>
    <dbReference type="NCBI Taxonomy" id="167555"/>
    <lineage>
        <taxon>Bacteria</taxon>
        <taxon>Bacillati</taxon>
        <taxon>Cyanobacteriota</taxon>
        <taxon>Cyanophyceae</taxon>
        <taxon>Synechococcales</taxon>
        <taxon>Prochlorococcaceae</taxon>
        <taxon>Prochlorococcus</taxon>
    </lineage>
</organism>
<proteinExistence type="predicted"/>
<accession>A2C383</accession>
<dbReference type="Proteomes" id="UP000002592">
    <property type="component" value="Chromosome"/>
</dbReference>
<dbReference type="AlphaFoldDB" id="A2C383"/>
<gene>
    <name evidence="1" type="ordered locus">NATL1_13851</name>
</gene>
<dbReference type="KEGG" id="pme:NATL1_13851"/>
<protein>
    <submittedName>
        <fullName evidence="1">Uncharacterized protein</fullName>
    </submittedName>
</protein>
<name>A2C383_PROM1</name>
<evidence type="ECO:0000313" key="2">
    <source>
        <dbReference type="Proteomes" id="UP000002592"/>
    </source>
</evidence>
<dbReference type="HOGENOM" id="CLU_203258_0_0_3"/>
<dbReference type="EMBL" id="CP000553">
    <property type="protein sequence ID" value="ABM75943.1"/>
    <property type="molecule type" value="Genomic_DNA"/>
</dbReference>